<keyword evidence="3" id="KW-1185">Reference proteome</keyword>
<evidence type="ECO:0000313" key="3">
    <source>
        <dbReference type="Proteomes" id="UP001341840"/>
    </source>
</evidence>
<reference evidence="2 3" key="1">
    <citation type="journal article" date="2023" name="Plants (Basel)">
        <title>Bridging the Gap: Combining Genomics and Transcriptomics Approaches to Understand Stylosanthes scabra, an Orphan Legume from the Brazilian Caatinga.</title>
        <authorList>
            <person name="Ferreira-Neto J.R.C."/>
            <person name="da Silva M.D."/>
            <person name="Binneck E."/>
            <person name="de Melo N.F."/>
            <person name="da Silva R.H."/>
            <person name="de Melo A.L.T.M."/>
            <person name="Pandolfi V."/>
            <person name="Bustamante F.O."/>
            <person name="Brasileiro-Vidal A.C."/>
            <person name="Benko-Iseppon A.M."/>
        </authorList>
    </citation>
    <scope>NUCLEOTIDE SEQUENCE [LARGE SCALE GENOMIC DNA]</scope>
    <source>
        <tissue evidence="2">Leaves</tissue>
    </source>
</reference>
<dbReference type="Proteomes" id="UP001341840">
    <property type="component" value="Unassembled WGS sequence"/>
</dbReference>
<dbReference type="EMBL" id="JASCZI010211483">
    <property type="protein sequence ID" value="MED6192787.1"/>
    <property type="molecule type" value="Genomic_DNA"/>
</dbReference>
<protein>
    <recommendedName>
        <fullName evidence="1">Phytocyanin domain-containing protein</fullName>
    </recommendedName>
</protein>
<name>A0ABU6X4J7_9FABA</name>
<dbReference type="Gene3D" id="2.60.40.420">
    <property type="entry name" value="Cupredoxins - blue copper proteins"/>
    <property type="match status" value="1"/>
</dbReference>
<comment type="caution">
    <text evidence="2">The sequence shown here is derived from an EMBL/GenBank/DDBJ whole genome shotgun (WGS) entry which is preliminary data.</text>
</comment>
<dbReference type="InterPro" id="IPR003245">
    <property type="entry name" value="Phytocyanin_dom"/>
</dbReference>
<dbReference type="Pfam" id="PF02298">
    <property type="entry name" value="Cu_bind_like"/>
    <property type="match status" value="1"/>
</dbReference>
<dbReference type="PANTHER" id="PTHR34052">
    <property type="entry name" value="GLYCINE-RICH PROTEIN-LIKE"/>
    <property type="match status" value="1"/>
</dbReference>
<evidence type="ECO:0000313" key="2">
    <source>
        <dbReference type="EMBL" id="MED6192787.1"/>
    </source>
</evidence>
<dbReference type="InterPro" id="IPR008972">
    <property type="entry name" value="Cupredoxin"/>
</dbReference>
<accession>A0ABU6X4J7</accession>
<feature type="domain" description="Phytocyanin" evidence="1">
    <location>
        <begin position="32"/>
        <end position="146"/>
    </location>
</feature>
<dbReference type="PROSITE" id="PS51485">
    <property type="entry name" value="PHYTOCYANIN"/>
    <property type="match status" value="1"/>
</dbReference>
<sequence length="158" mass="17431">MKEMDSDIVNRRAVVVFVVVIACAIAGSSEGRSILVGGSQGWRAGTNYTQWTIQNTPFHINDTLVFKYPAPNNTTAAQSVYEVTNMWCYTTCEFRGAKLLGNTHEGGGEGFKVKLNEWRPYYFASPENGASDCIAGLTKFIAIPTPYTSHHHTTTFNP</sequence>
<gene>
    <name evidence="2" type="ORF">PIB30_013421</name>
</gene>
<dbReference type="PROSITE" id="PS51257">
    <property type="entry name" value="PROKAR_LIPOPROTEIN"/>
    <property type="match status" value="1"/>
</dbReference>
<organism evidence="2 3">
    <name type="scientific">Stylosanthes scabra</name>
    <dbReference type="NCBI Taxonomy" id="79078"/>
    <lineage>
        <taxon>Eukaryota</taxon>
        <taxon>Viridiplantae</taxon>
        <taxon>Streptophyta</taxon>
        <taxon>Embryophyta</taxon>
        <taxon>Tracheophyta</taxon>
        <taxon>Spermatophyta</taxon>
        <taxon>Magnoliopsida</taxon>
        <taxon>eudicotyledons</taxon>
        <taxon>Gunneridae</taxon>
        <taxon>Pentapetalae</taxon>
        <taxon>rosids</taxon>
        <taxon>fabids</taxon>
        <taxon>Fabales</taxon>
        <taxon>Fabaceae</taxon>
        <taxon>Papilionoideae</taxon>
        <taxon>50 kb inversion clade</taxon>
        <taxon>dalbergioids sensu lato</taxon>
        <taxon>Dalbergieae</taxon>
        <taxon>Pterocarpus clade</taxon>
        <taxon>Stylosanthes</taxon>
    </lineage>
</organism>
<dbReference type="SUPFAM" id="SSF49503">
    <property type="entry name" value="Cupredoxins"/>
    <property type="match status" value="1"/>
</dbReference>
<proteinExistence type="predicted"/>
<evidence type="ECO:0000259" key="1">
    <source>
        <dbReference type="PROSITE" id="PS51485"/>
    </source>
</evidence>
<dbReference type="PANTHER" id="PTHR34052:SF2">
    <property type="entry name" value="PLASTOCYANIN-LIKE DOMAIN PROTEIN"/>
    <property type="match status" value="1"/>
</dbReference>